<dbReference type="Proteomes" id="UP000308768">
    <property type="component" value="Unassembled WGS sequence"/>
</dbReference>
<proteinExistence type="predicted"/>
<evidence type="ECO:0000313" key="3">
    <source>
        <dbReference type="Proteomes" id="UP000308768"/>
    </source>
</evidence>
<feature type="compositionally biased region" description="Acidic residues" evidence="1">
    <location>
        <begin position="249"/>
        <end position="273"/>
    </location>
</feature>
<feature type="region of interest" description="Disordered" evidence="1">
    <location>
        <begin position="246"/>
        <end position="273"/>
    </location>
</feature>
<sequence>MGWPDNEREPEPQREAPETVRQDPPHLNRRVCGRRCGAGCGCNCYGDEDAGDGDEENSIERGDDNSSGSAPAAAELDNSEDQWFERLLATIKREEILESDWVNIGSIWTTDDDFGGYLYEHNILLSCCYAVSEHPTGPGPSRSQLLQGLENMKRTLSSCSLAVEGLSSGDRSLANSVFVVEQGDELSASFILRCVGPVEIERPREDYYFFGEPLRLTAELRHCRSVAFGYVVDGFFDVSWSPRAIDVEDKGEEEDEAEEEEEEEEEHEAEEEE</sequence>
<feature type="compositionally biased region" description="Basic and acidic residues" evidence="1">
    <location>
        <begin position="1"/>
        <end position="26"/>
    </location>
</feature>
<dbReference type="EMBL" id="NAJN01000147">
    <property type="protein sequence ID" value="TKA78317.1"/>
    <property type="molecule type" value="Genomic_DNA"/>
</dbReference>
<name>A0A4U0XPG6_9PEZI</name>
<accession>A0A4U0XPG6</accession>
<protein>
    <submittedName>
        <fullName evidence="2">Uncharacterized protein</fullName>
    </submittedName>
</protein>
<reference evidence="2 3" key="1">
    <citation type="submission" date="2017-03" db="EMBL/GenBank/DDBJ databases">
        <title>Genomes of endolithic fungi from Antarctica.</title>
        <authorList>
            <person name="Coleine C."/>
            <person name="Masonjones S."/>
            <person name="Stajich J.E."/>
        </authorList>
    </citation>
    <scope>NUCLEOTIDE SEQUENCE [LARGE SCALE GENOMIC DNA]</scope>
    <source>
        <strain evidence="2 3">CCFEE 5187</strain>
    </source>
</reference>
<feature type="region of interest" description="Disordered" evidence="1">
    <location>
        <begin position="51"/>
        <end position="76"/>
    </location>
</feature>
<evidence type="ECO:0000313" key="2">
    <source>
        <dbReference type="EMBL" id="TKA78317.1"/>
    </source>
</evidence>
<evidence type="ECO:0000256" key="1">
    <source>
        <dbReference type="SAM" id="MobiDB-lite"/>
    </source>
</evidence>
<gene>
    <name evidence="2" type="ORF">B0A49_02282</name>
</gene>
<keyword evidence="3" id="KW-1185">Reference proteome</keyword>
<comment type="caution">
    <text evidence="2">The sequence shown here is derived from an EMBL/GenBank/DDBJ whole genome shotgun (WGS) entry which is preliminary data.</text>
</comment>
<organism evidence="2 3">
    <name type="scientific">Cryomyces minteri</name>
    <dbReference type="NCBI Taxonomy" id="331657"/>
    <lineage>
        <taxon>Eukaryota</taxon>
        <taxon>Fungi</taxon>
        <taxon>Dikarya</taxon>
        <taxon>Ascomycota</taxon>
        <taxon>Pezizomycotina</taxon>
        <taxon>Dothideomycetes</taxon>
        <taxon>Dothideomycetes incertae sedis</taxon>
        <taxon>Cryomyces</taxon>
    </lineage>
</organism>
<dbReference type="AlphaFoldDB" id="A0A4U0XPG6"/>
<feature type="region of interest" description="Disordered" evidence="1">
    <location>
        <begin position="1"/>
        <end position="29"/>
    </location>
</feature>